<dbReference type="GO" id="GO:0005694">
    <property type="term" value="C:chromosome"/>
    <property type="evidence" value="ECO:0007669"/>
    <property type="project" value="TreeGrafter"/>
</dbReference>
<feature type="region of interest" description="Disordered" evidence="1">
    <location>
        <begin position="108"/>
        <end position="166"/>
    </location>
</feature>
<dbReference type="PANTHER" id="PTHR35541:SF1">
    <property type="entry name" value="RAD9, HUS1, RAD1-INTERACTING NUCLEAR ORPHAN PROTEIN 1"/>
    <property type="match status" value="1"/>
</dbReference>
<sequence length="279" mass="30932">MPRKATKTEKPSLLFLERPLCGARRQNVPEVRSALNPRDFFTERQTHNSTALTSWVSPQFDSSLTAAPPVRRGRRKCQSATSILDSCSQLSRKNSVCKFPSLSFHTRLRDQSHHPKRTCTKKAAESAVESNKGRTVSNEHTPKRQSASIRERNVKKLSGGAASSCSDESTSIQVTEICRVPADRVSTPAPTEVSSVAPPPDVDTPKAVEDRSSCSYFPTVHSLLAQPCTPPHNQPPDILVADTPERDYGLKVTWKRRRGLMMLLKERGHLSDSDVLIHS</sequence>
<organism evidence="2 3">
    <name type="scientific">Anabas testudineus</name>
    <name type="common">Climbing perch</name>
    <name type="synonym">Anthias testudineus</name>
    <dbReference type="NCBI Taxonomy" id="64144"/>
    <lineage>
        <taxon>Eukaryota</taxon>
        <taxon>Metazoa</taxon>
        <taxon>Chordata</taxon>
        <taxon>Craniata</taxon>
        <taxon>Vertebrata</taxon>
        <taxon>Euteleostomi</taxon>
        <taxon>Actinopterygii</taxon>
        <taxon>Neopterygii</taxon>
        <taxon>Teleostei</taxon>
        <taxon>Neoteleostei</taxon>
        <taxon>Acanthomorphata</taxon>
        <taxon>Anabantaria</taxon>
        <taxon>Anabantiformes</taxon>
        <taxon>Anabantoidei</taxon>
        <taxon>Anabantidae</taxon>
        <taxon>Anabas</taxon>
    </lineage>
</organism>
<dbReference type="Pfam" id="PF15319">
    <property type="entry name" value="RHINO"/>
    <property type="match status" value="1"/>
</dbReference>
<feature type="compositionally biased region" description="Polar residues" evidence="1">
    <location>
        <begin position="133"/>
        <end position="148"/>
    </location>
</feature>
<reference evidence="2" key="1">
    <citation type="submission" date="2021-04" db="EMBL/GenBank/DDBJ databases">
        <authorList>
            <consortium name="Wellcome Sanger Institute Data Sharing"/>
        </authorList>
    </citation>
    <scope>NUCLEOTIDE SEQUENCE [LARGE SCALE GENOMIC DNA]</scope>
</reference>
<dbReference type="FunCoup" id="A0A3Q1JIC0">
    <property type="interactions" value="1014"/>
</dbReference>
<dbReference type="GeneTree" id="ENSGT00730000112347"/>
<dbReference type="GO" id="GO:0005634">
    <property type="term" value="C:nucleus"/>
    <property type="evidence" value="ECO:0007669"/>
    <property type="project" value="InterPro"/>
</dbReference>
<dbReference type="AlphaFoldDB" id="A0A3Q1JIC0"/>
<evidence type="ECO:0000256" key="1">
    <source>
        <dbReference type="SAM" id="MobiDB-lite"/>
    </source>
</evidence>
<dbReference type="CTD" id="83695"/>
<dbReference type="InParanoid" id="A0A3Q1JIC0"/>
<reference evidence="2" key="2">
    <citation type="submission" date="2025-08" db="UniProtKB">
        <authorList>
            <consortium name="Ensembl"/>
        </authorList>
    </citation>
    <scope>IDENTIFICATION</scope>
</reference>
<keyword evidence="3" id="KW-1185">Reference proteome</keyword>
<dbReference type="PANTHER" id="PTHR35541">
    <property type="entry name" value="RAD9, HUS1, RAD1-INTERACTING NUCLEAR ORPHAN PROTEIN 1"/>
    <property type="match status" value="1"/>
</dbReference>
<dbReference type="GO" id="GO:0000725">
    <property type="term" value="P:recombinational repair"/>
    <property type="evidence" value="ECO:0007669"/>
    <property type="project" value="TreeGrafter"/>
</dbReference>
<evidence type="ECO:0000313" key="3">
    <source>
        <dbReference type="Proteomes" id="UP000265040"/>
    </source>
</evidence>
<dbReference type="OrthoDB" id="9942438at2759"/>
<dbReference type="Ensembl" id="ENSATET00000030985.3">
    <property type="protein sequence ID" value="ENSATEP00000030524.1"/>
    <property type="gene ID" value="ENSATEG00000021083.3"/>
</dbReference>
<dbReference type="GO" id="GO:0071479">
    <property type="term" value="P:cellular response to ionizing radiation"/>
    <property type="evidence" value="ECO:0007669"/>
    <property type="project" value="InterPro"/>
</dbReference>
<dbReference type="GO" id="GO:0000077">
    <property type="term" value="P:DNA damage checkpoint signaling"/>
    <property type="evidence" value="ECO:0007669"/>
    <property type="project" value="InterPro"/>
</dbReference>
<dbReference type="GeneID" id="113163278"/>
<dbReference type="InterPro" id="IPR029293">
    <property type="entry name" value="RHNO1"/>
</dbReference>
<dbReference type="OMA" id="PKHHYGS"/>
<reference evidence="2" key="3">
    <citation type="submission" date="2025-09" db="UniProtKB">
        <authorList>
            <consortium name="Ensembl"/>
        </authorList>
    </citation>
    <scope>IDENTIFICATION</scope>
</reference>
<evidence type="ECO:0000313" key="2">
    <source>
        <dbReference type="Ensembl" id="ENSATEP00000030524.1"/>
    </source>
</evidence>
<protein>
    <submittedName>
        <fullName evidence="2">Uncharacterized protein</fullName>
    </submittedName>
</protein>
<proteinExistence type="predicted"/>
<name>A0A3Q1JIC0_ANATE</name>
<accession>A0A3Q1JIC0</accession>
<dbReference type="Proteomes" id="UP000265040">
    <property type="component" value="Chromosome 23"/>
</dbReference>
<dbReference type="RefSeq" id="XP_026217543.1">
    <property type="nucleotide sequence ID" value="XM_026361758.1"/>
</dbReference>
<dbReference type="STRING" id="64144.ENSATEP00000030524"/>
<feature type="region of interest" description="Disordered" evidence="1">
    <location>
        <begin position="186"/>
        <end position="209"/>
    </location>
</feature>